<name>A0ABY6LWJ8_9FLAO</name>
<protein>
    <submittedName>
        <fullName evidence="3">Histidine kinase</fullName>
    </submittedName>
</protein>
<gene>
    <name evidence="3" type="ORF">K5I29_09240</name>
</gene>
<keyword evidence="1" id="KW-0812">Transmembrane</keyword>
<dbReference type="GO" id="GO:0016301">
    <property type="term" value="F:kinase activity"/>
    <property type="evidence" value="ECO:0007669"/>
    <property type="project" value="UniProtKB-KW"/>
</dbReference>
<evidence type="ECO:0000259" key="2">
    <source>
        <dbReference type="Pfam" id="PF06580"/>
    </source>
</evidence>
<evidence type="ECO:0000256" key="1">
    <source>
        <dbReference type="SAM" id="Phobius"/>
    </source>
</evidence>
<feature type="transmembrane region" description="Helical" evidence="1">
    <location>
        <begin position="6"/>
        <end position="28"/>
    </location>
</feature>
<dbReference type="PANTHER" id="PTHR34220:SF7">
    <property type="entry name" value="SENSOR HISTIDINE KINASE YPDA"/>
    <property type="match status" value="1"/>
</dbReference>
<keyword evidence="3" id="KW-0808">Transferase</keyword>
<dbReference type="InterPro" id="IPR050640">
    <property type="entry name" value="Bact_2-comp_sensor_kinase"/>
</dbReference>
<organism evidence="3 4">
    <name type="scientific">Flavobacterium agricola</name>
    <dbReference type="NCBI Taxonomy" id="2870839"/>
    <lineage>
        <taxon>Bacteria</taxon>
        <taxon>Pseudomonadati</taxon>
        <taxon>Bacteroidota</taxon>
        <taxon>Flavobacteriia</taxon>
        <taxon>Flavobacteriales</taxon>
        <taxon>Flavobacteriaceae</taxon>
        <taxon>Flavobacterium</taxon>
    </lineage>
</organism>
<keyword evidence="1" id="KW-0472">Membrane</keyword>
<keyword evidence="3" id="KW-0418">Kinase</keyword>
<proteinExistence type="predicted"/>
<evidence type="ECO:0000313" key="3">
    <source>
        <dbReference type="EMBL" id="UYW00709.1"/>
    </source>
</evidence>
<feature type="domain" description="Signal transduction histidine kinase internal region" evidence="2">
    <location>
        <begin position="50"/>
        <end position="120"/>
    </location>
</feature>
<evidence type="ECO:0000313" key="4">
    <source>
        <dbReference type="Proteomes" id="UP001163328"/>
    </source>
</evidence>
<dbReference type="Pfam" id="PF06580">
    <property type="entry name" value="His_kinase"/>
    <property type="match status" value="1"/>
</dbReference>
<dbReference type="PANTHER" id="PTHR34220">
    <property type="entry name" value="SENSOR HISTIDINE KINASE YPDA"/>
    <property type="match status" value="1"/>
</dbReference>
<keyword evidence="4" id="KW-1185">Reference proteome</keyword>
<keyword evidence="1" id="KW-1133">Transmembrane helix</keyword>
<accession>A0ABY6LWJ8</accession>
<reference evidence="3" key="1">
    <citation type="submission" date="2021-08" db="EMBL/GenBank/DDBJ databases">
        <title>Flavobacterium sp. strain CC-SYL302.</title>
        <authorList>
            <person name="Lin S.-Y."/>
            <person name="Lee T.-H."/>
            <person name="Young C.-C."/>
        </authorList>
    </citation>
    <scope>NUCLEOTIDE SEQUENCE</scope>
    <source>
        <strain evidence="3">CC-SYL302</strain>
    </source>
</reference>
<sequence length="242" mass="28436">MYTTIITIFIPFLLISLLILIFLVFKLYQKNKILHQTMNDLFQQSQHNNELTFVENKLNPHLFKNILNSIQSHAYQSYYTIDKLANVLDYVLYETNNQFVTPYHEMEFAKNFIEINKIKLSPLFDLKSKFKFDENDALLHQKVLAPLICIDLIENAFKHADIQSEHSFISIQMELSHGFFILTVSNKISQKPPLLKPHSGIGGQSLETRLQHLYFNKFKLERVVQDEIFNAYLKIDLRNGTH</sequence>
<dbReference type="EMBL" id="CP081495">
    <property type="protein sequence ID" value="UYW00709.1"/>
    <property type="molecule type" value="Genomic_DNA"/>
</dbReference>
<dbReference type="InterPro" id="IPR010559">
    <property type="entry name" value="Sig_transdc_His_kin_internal"/>
</dbReference>
<dbReference type="Proteomes" id="UP001163328">
    <property type="component" value="Chromosome"/>
</dbReference>